<dbReference type="SUPFAM" id="SSF53474">
    <property type="entry name" value="alpha/beta-Hydrolases"/>
    <property type="match status" value="1"/>
</dbReference>
<feature type="domain" description="Alpha/beta hydrolase fold-3" evidence="5">
    <location>
        <begin position="82"/>
        <end position="287"/>
    </location>
</feature>
<evidence type="ECO:0000256" key="2">
    <source>
        <dbReference type="ARBA" id="ARBA00022801"/>
    </source>
</evidence>
<dbReference type="InterPro" id="IPR013094">
    <property type="entry name" value="AB_hydrolase_3"/>
</dbReference>
<dbReference type="PANTHER" id="PTHR48081">
    <property type="entry name" value="AB HYDROLASE SUPERFAMILY PROTEIN C4A8.06C"/>
    <property type="match status" value="1"/>
</dbReference>
<feature type="region of interest" description="Disordered" evidence="4">
    <location>
        <begin position="1"/>
        <end position="29"/>
    </location>
</feature>
<protein>
    <submittedName>
        <fullName evidence="6">Acetyl esterase</fullName>
    </submittedName>
</protein>
<evidence type="ECO:0000256" key="4">
    <source>
        <dbReference type="SAM" id="MobiDB-lite"/>
    </source>
</evidence>
<dbReference type="InterPro" id="IPR050300">
    <property type="entry name" value="GDXG_lipolytic_enzyme"/>
</dbReference>
<evidence type="ECO:0000259" key="5">
    <source>
        <dbReference type="Pfam" id="PF07859"/>
    </source>
</evidence>
<keyword evidence="7" id="KW-1185">Reference proteome</keyword>
<dbReference type="InterPro" id="IPR033140">
    <property type="entry name" value="Lipase_GDXG_put_SER_AS"/>
</dbReference>
<comment type="similarity">
    <text evidence="1">Belongs to the 'GDXG' lipolytic enzyme family.</text>
</comment>
<accession>A0A1G8M1C9</accession>
<dbReference type="RefSeq" id="WP_207543605.1">
    <property type="nucleotide sequence ID" value="NZ_FNEJ01000007.1"/>
</dbReference>
<feature type="active site" evidence="3">
    <location>
        <position position="160"/>
    </location>
</feature>
<dbReference type="Proteomes" id="UP000199093">
    <property type="component" value="Unassembled WGS sequence"/>
</dbReference>
<dbReference type="EMBL" id="FNEJ01000007">
    <property type="protein sequence ID" value="SDI61190.1"/>
    <property type="molecule type" value="Genomic_DNA"/>
</dbReference>
<sequence length="312" mass="32605">MSRPPLSPGARATLAAQAQMPSPPFEQMSAPEARASFDAGWPALQLPPDPALAEGPVPLLLADRPALCWRGAGAPATGARAILYLHGGGWVVGSPASHAAICQRLAAACGAVVICPDYRLAPEHPFPAAAEDAIACLAALPQVAAQLGLAPDRIIVAGDSAGGNLAAVAALAAARDPALPQPRAQLLFYPNTDAGQTHLSYRRFAEGFGLSARTMRWFRDHYARPEDHADWRLSPLRADPAGTAPAFVALAGADILHDEGRAYAEALTAAGTPVETRLWEGHLHGFLSHCRHDPAALEALAAAAQWLDRQGI</sequence>
<dbReference type="STRING" id="555512.SAMN04487993_100794"/>
<dbReference type="PROSITE" id="PS01173">
    <property type="entry name" value="LIPASE_GDXG_HIS"/>
    <property type="match status" value="1"/>
</dbReference>
<keyword evidence="2" id="KW-0378">Hydrolase</keyword>
<reference evidence="6 7" key="1">
    <citation type="submission" date="2016-10" db="EMBL/GenBank/DDBJ databases">
        <authorList>
            <person name="de Groot N.N."/>
        </authorList>
    </citation>
    <scope>NUCLEOTIDE SEQUENCE [LARGE SCALE GENOMIC DNA]</scope>
    <source>
        <strain evidence="6 7">DSM 26424</strain>
    </source>
</reference>
<dbReference type="PANTHER" id="PTHR48081:SF8">
    <property type="entry name" value="ALPHA_BETA HYDROLASE FOLD-3 DOMAIN-CONTAINING PROTEIN-RELATED"/>
    <property type="match status" value="1"/>
</dbReference>
<dbReference type="PROSITE" id="PS01174">
    <property type="entry name" value="LIPASE_GDXG_SER"/>
    <property type="match status" value="1"/>
</dbReference>
<proteinExistence type="inferred from homology"/>
<evidence type="ECO:0000256" key="3">
    <source>
        <dbReference type="PROSITE-ProRule" id="PRU10038"/>
    </source>
</evidence>
<dbReference type="InterPro" id="IPR002168">
    <property type="entry name" value="Lipase_GDXG_HIS_AS"/>
</dbReference>
<dbReference type="Gene3D" id="3.40.50.1820">
    <property type="entry name" value="alpha/beta hydrolase"/>
    <property type="match status" value="1"/>
</dbReference>
<evidence type="ECO:0000313" key="7">
    <source>
        <dbReference type="Proteomes" id="UP000199093"/>
    </source>
</evidence>
<gene>
    <name evidence="6" type="ORF">SAMN04487993_100794</name>
</gene>
<dbReference type="InterPro" id="IPR029058">
    <property type="entry name" value="AB_hydrolase_fold"/>
</dbReference>
<evidence type="ECO:0000256" key="1">
    <source>
        <dbReference type="ARBA" id="ARBA00010515"/>
    </source>
</evidence>
<dbReference type="Pfam" id="PF07859">
    <property type="entry name" value="Abhydrolase_3"/>
    <property type="match status" value="1"/>
</dbReference>
<organism evidence="6 7">
    <name type="scientific">Salipiger marinus</name>
    <dbReference type="NCBI Taxonomy" id="555512"/>
    <lineage>
        <taxon>Bacteria</taxon>
        <taxon>Pseudomonadati</taxon>
        <taxon>Pseudomonadota</taxon>
        <taxon>Alphaproteobacteria</taxon>
        <taxon>Rhodobacterales</taxon>
        <taxon>Roseobacteraceae</taxon>
        <taxon>Salipiger</taxon>
    </lineage>
</organism>
<dbReference type="GO" id="GO:0016787">
    <property type="term" value="F:hydrolase activity"/>
    <property type="evidence" value="ECO:0007669"/>
    <property type="project" value="UniProtKB-KW"/>
</dbReference>
<evidence type="ECO:0000313" key="6">
    <source>
        <dbReference type="EMBL" id="SDI61190.1"/>
    </source>
</evidence>
<name>A0A1G8M1C9_9RHOB</name>
<dbReference type="AlphaFoldDB" id="A0A1G8M1C9"/>